<dbReference type="Proteomes" id="UP000011511">
    <property type="component" value="Unassembled WGS sequence"/>
</dbReference>
<name>L9ZT86_NATA2</name>
<proteinExistence type="predicted"/>
<gene>
    <name evidence="1" type="ORF">C485_04235</name>
</gene>
<keyword evidence="2" id="KW-1185">Reference proteome</keyword>
<dbReference type="AlphaFoldDB" id="L9ZT86"/>
<reference evidence="1 2" key="1">
    <citation type="journal article" date="2014" name="PLoS Genet.">
        <title>Phylogenetically driven sequencing of extremely halophilic archaea reveals strategies for static and dynamic osmo-response.</title>
        <authorList>
            <person name="Becker E.A."/>
            <person name="Seitzer P.M."/>
            <person name="Tritt A."/>
            <person name="Larsen D."/>
            <person name="Krusor M."/>
            <person name="Yao A.I."/>
            <person name="Wu D."/>
            <person name="Madern D."/>
            <person name="Eisen J.A."/>
            <person name="Darling A.E."/>
            <person name="Facciotti M.T."/>
        </authorList>
    </citation>
    <scope>NUCLEOTIDE SEQUENCE [LARGE SCALE GENOMIC DNA]</scope>
    <source>
        <strain evidence="1 2">JCM 12890</strain>
    </source>
</reference>
<comment type="caution">
    <text evidence="1">The sequence shown here is derived from an EMBL/GenBank/DDBJ whole genome shotgun (WGS) entry which is preliminary data.</text>
</comment>
<evidence type="ECO:0000313" key="1">
    <source>
        <dbReference type="EMBL" id="ELY89675.1"/>
    </source>
</evidence>
<dbReference type="EMBL" id="AOIK01000013">
    <property type="protein sequence ID" value="ELY89675.1"/>
    <property type="molecule type" value="Genomic_DNA"/>
</dbReference>
<accession>L9ZT86</accession>
<protein>
    <submittedName>
        <fullName evidence="1">Uncharacterized protein</fullName>
    </submittedName>
</protein>
<evidence type="ECO:0000313" key="2">
    <source>
        <dbReference type="Proteomes" id="UP000011511"/>
    </source>
</evidence>
<sequence>MAVGTLLTLQGCLRPLLESQEETDPETYIDIMNLEGAPLQADLVVRDESDERLHDATLEIDARNHGKTESFSGQARTVEYTIEETRRDAVTTETVDLPPDPGKLLTDDYEQKKILFHYTSQSGLEYVPIETETDAS</sequence>
<dbReference type="RefSeq" id="WP_007108215.1">
    <property type="nucleotide sequence ID" value="NZ_AOIK01000013.1"/>
</dbReference>
<organism evidence="1 2">
    <name type="scientific">Natrinema altunense (strain JCM 12890 / CGMCC 1.3731 / AJ2)</name>
    <dbReference type="NCBI Taxonomy" id="1227494"/>
    <lineage>
        <taxon>Archaea</taxon>
        <taxon>Methanobacteriati</taxon>
        <taxon>Methanobacteriota</taxon>
        <taxon>Stenosarchaea group</taxon>
        <taxon>Halobacteria</taxon>
        <taxon>Halobacteriales</taxon>
        <taxon>Natrialbaceae</taxon>
        <taxon>Natrinema</taxon>
    </lineage>
</organism>
<dbReference type="PATRIC" id="fig|1227494.3.peg.846"/>